<feature type="chain" id="PRO_5044845337" description="Basic blue protein" evidence="6">
    <location>
        <begin position="31"/>
        <end position="124"/>
    </location>
</feature>
<keyword evidence="9" id="KW-1185">Reference proteome</keyword>
<proteinExistence type="predicted"/>
<evidence type="ECO:0000313" key="9">
    <source>
        <dbReference type="Proteomes" id="UP001634393"/>
    </source>
</evidence>
<dbReference type="InterPro" id="IPR039391">
    <property type="entry name" value="Phytocyanin-like"/>
</dbReference>
<dbReference type="Pfam" id="PF02298">
    <property type="entry name" value="Cu_bind_like"/>
    <property type="match status" value="1"/>
</dbReference>
<evidence type="ECO:0000256" key="6">
    <source>
        <dbReference type="SAM" id="SignalP"/>
    </source>
</evidence>
<feature type="signal peptide" evidence="6">
    <location>
        <begin position="1"/>
        <end position="30"/>
    </location>
</feature>
<dbReference type="SUPFAM" id="SSF49503">
    <property type="entry name" value="Cupredoxins"/>
    <property type="match status" value="1"/>
</dbReference>
<evidence type="ECO:0000256" key="2">
    <source>
        <dbReference type="ARBA" id="ARBA00023008"/>
    </source>
</evidence>
<evidence type="ECO:0000256" key="1">
    <source>
        <dbReference type="ARBA" id="ARBA00022723"/>
    </source>
</evidence>
<dbReference type="PANTHER" id="PTHR33021">
    <property type="entry name" value="BLUE COPPER PROTEIN"/>
    <property type="match status" value="1"/>
</dbReference>
<keyword evidence="1" id="KW-0479">Metal-binding</keyword>
<reference evidence="8 9" key="1">
    <citation type="submission" date="2024-12" db="EMBL/GenBank/DDBJ databases">
        <title>The unique morphological basis and parallel evolutionary history of personate flowers in Penstemon.</title>
        <authorList>
            <person name="Depatie T.H."/>
            <person name="Wessinger C.A."/>
        </authorList>
    </citation>
    <scope>NUCLEOTIDE SEQUENCE [LARGE SCALE GENOMIC DNA]</scope>
    <source>
        <strain evidence="8">WTNN_2</strain>
        <tissue evidence="8">Leaf</tissue>
    </source>
</reference>
<organism evidence="8 9">
    <name type="scientific">Penstemon smallii</name>
    <dbReference type="NCBI Taxonomy" id="265156"/>
    <lineage>
        <taxon>Eukaryota</taxon>
        <taxon>Viridiplantae</taxon>
        <taxon>Streptophyta</taxon>
        <taxon>Embryophyta</taxon>
        <taxon>Tracheophyta</taxon>
        <taxon>Spermatophyta</taxon>
        <taxon>Magnoliopsida</taxon>
        <taxon>eudicotyledons</taxon>
        <taxon>Gunneridae</taxon>
        <taxon>Pentapetalae</taxon>
        <taxon>asterids</taxon>
        <taxon>lamiids</taxon>
        <taxon>Lamiales</taxon>
        <taxon>Plantaginaceae</taxon>
        <taxon>Cheloneae</taxon>
        <taxon>Penstemon</taxon>
    </lineage>
</organism>
<protein>
    <recommendedName>
        <fullName evidence="4">Basic blue protein</fullName>
    </recommendedName>
    <alternativeName>
        <fullName evidence="5">Plantacyanin</fullName>
    </alternativeName>
</protein>
<gene>
    <name evidence="8" type="ORF">ACJIZ3_015737</name>
</gene>
<dbReference type="PROSITE" id="PS51485">
    <property type="entry name" value="PHYTOCYANIN"/>
    <property type="match status" value="1"/>
</dbReference>
<dbReference type="GO" id="GO:0046872">
    <property type="term" value="F:metal ion binding"/>
    <property type="evidence" value="ECO:0007669"/>
    <property type="project" value="UniProtKB-KW"/>
</dbReference>
<comment type="caution">
    <text evidence="8">The sequence shown here is derived from an EMBL/GenBank/DDBJ whole genome shotgun (WGS) entry which is preliminary data.</text>
</comment>
<dbReference type="CDD" id="cd11013">
    <property type="entry name" value="Plantacyanin"/>
    <property type="match status" value="1"/>
</dbReference>
<keyword evidence="2" id="KW-0186">Copper</keyword>
<evidence type="ECO:0000256" key="3">
    <source>
        <dbReference type="ARBA" id="ARBA00023157"/>
    </source>
</evidence>
<evidence type="ECO:0000256" key="4">
    <source>
        <dbReference type="ARBA" id="ARBA00071970"/>
    </source>
</evidence>
<dbReference type="InterPro" id="IPR041844">
    <property type="entry name" value="Plantacyanin"/>
</dbReference>
<evidence type="ECO:0000259" key="7">
    <source>
        <dbReference type="PROSITE" id="PS51485"/>
    </source>
</evidence>
<keyword evidence="6" id="KW-0732">Signal</keyword>
<sequence>MSGEKGNANFLTTVTVMVLGLVLHTNFGHSATYNVGDSDGWTYDVAGWENGKRFKAGDTLVFNYVAHSVVVVDKSSYDTCNVPANAKKYTSGNDKITLNKGPNYFICGIPSHCDFGMKIAAYAA</sequence>
<dbReference type="FunFam" id="2.60.40.420:FF:000013">
    <property type="entry name" value="basic blue protein-like"/>
    <property type="match status" value="1"/>
</dbReference>
<feature type="domain" description="Phytocyanin" evidence="7">
    <location>
        <begin position="31"/>
        <end position="124"/>
    </location>
</feature>
<dbReference type="InterPro" id="IPR008972">
    <property type="entry name" value="Cupredoxin"/>
</dbReference>
<dbReference type="InterPro" id="IPR003245">
    <property type="entry name" value="Phytocyanin_dom"/>
</dbReference>
<evidence type="ECO:0000256" key="5">
    <source>
        <dbReference type="ARBA" id="ARBA00082491"/>
    </source>
</evidence>
<accession>A0ABD3RP49</accession>
<keyword evidence="3" id="KW-1015">Disulfide bond</keyword>
<dbReference type="AlphaFoldDB" id="A0ABD3RP49"/>
<name>A0ABD3RP49_9LAMI</name>
<dbReference type="Gene3D" id="2.60.40.420">
    <property type="entry name" value="Cupredoxins - blue copper proteins"/>
    <property type="match status" value="1"/>
</dbReference>
<dbReference type="PANTHER" id="PTHR33021:SF424">
    <property type="entry name" value="BASIC BLUE PROTEIN"/>
    <property type="match status" value="1"/>
</dbReference>
<evidence type="ECO:0000313" key="8">
    <source>
        <dbReference type="EMBL" id="KAL3814469.1"/>
    </source>
</evidence>
<dbReference type="Proteomes" id="UP001634393">
    <property type="component" value="Unassembled WGS sequence"/>
</dbReference>
<dbReference type="EMBL" id="JBJXBP010000008">
    <property type="protein sequence ID" value="KAL3814469.1"/>
    <property type="molecule type" value="Genomic_DNA"/>
</dbReference>